<gene>
    <name evidence="3" type="ORF">CMC5_036810</name>
</gene>
<evidence type="ECO:0000313" key="3">
    <source>
        <dbReference type="EMBL" id="AKT39534.1"/>
    </source>
</evidence>
<protein>
    <recommendedName>
        <fullName evidence="2">DUF6968 domain-containing protein</fullName>
    </recommendedName>
</protein>
<dbReference type="AlphaFoldDB" id="A0A0K1EFA6"/>
<feature type="region of interest" description="Disordered" evidence="1">
    <location>
        <begin position="249"/>
        <end position="271"/>
    </location>
</feature>
<dbReference type="EMBL" id="CP012159">
    <property type="protein sequence ID" value="AKT39534.1"/>
    <property type="molecule type" value="Genomic_DNA"/>
</dbReference>
<dbReference type="Proteomes" id="UP000067626">
    <property type="component" value="Chromosome"/>
</dbReference>
<feature type="domain" description="DUF6968" evidence="2">
    <location>
        <begin position="23"/>
        <end position="105"/>
    </location>
</feature>
<evidence type="ECO:0000256" key="1">
    <source>
        <dbReference type="SAM" id="MobiDB-lite"/>
    </source>
</evidence>
<dbReference type="RefSeq" id="WP_156338696.1">
    <property type="nucleotide sequence ID" value="NZ_CP012159.1"/>
</dbReference>
<sequence>MSERKKPSERWIARAELVHERADGPLKKVVIEIAAPTRASKHDSHECRFRITGLYAQPVDQVMYGDGSFQALVLCIQKIGIEIAIAKKRRNLAWPDEEGGELGFPFDLYEDKRSSDESSFLCEPDMSLRDAILAELDRVKTEPQKAAKALRRLRLHCIALDYADAAIKCIQGELAATRLLQDDDKVDRLIRILAHAQPTAENLLAAAFTLAKQGRAQEARKQLLRASAVAERGSGTYMRISKALLSLRAHQSTSETNSSDDDEVAEGMKPR</sequence>
<dbReference type="InterPro" id="IPR054241">
    <property type="entry name" value="DUF6968"/>
</dbReference>
<accession>A0A0K1EFA6</accession>
<reference evidence="3 4" key="1">
    <citation type="submission" date="2015-07" db="EMBL/GenBank/DDBJ databases">
        <title>Genome analysis of myxobacterium Chondromyces crocatus Cm c5 reveals a high potential for natural compound synthesis and the genetic basis for the loss of fruiting body formation.</title>
        <authorList>
            <person name="Zaburannyi N."/>
            <person name="Bunk B."/>
            <person name="Maier J."/>
            <person name="Overmann J."/>
            <person name="Mueller R."/>
        </authorList>
    </citation>
    <scope>NUCLEOTIDE SEQUENCE [LARGE SCALE GENOMIC DNA]</scope>
    <source>
        <strain evidence="3 4">Cm c5</strain>
    </source>
</reference>
<keyword evidence="4" id="KW-1185">Reference proteome</keyword>
<evidence type="ECO:0000259" key="2">
    <source>
        <dbReference type="Pfam" id="PF22302"/>
    </source>
</evidence>
<dbReference type="OrthoDB" id="9838517at2"/>
<proteinExistence type="predicted"/>
<dbReference type="KEGG" id="ccro:CMC5_036810"/>
<dbReference type="Pfam" id="PF22302">
    <property type="entry name" value="DUF6968"/>
    <property type="match status" value="1"/>
</dbReference>
<evidence type="ECO:0000313" key="4">
    <source>
        <dbReference type="Proteomes" id="UP000067626"/>
    </source>
</evidence>
<name>A0A0K1EFA6_CHOCO</name>
<organism evidence="3 4">
    <name type="scientific">Chondromyces crocatus</name>
    <dbReference type="NCBI Taxonomy" id="52"/>
    <lineage>
        <taxon>Bacteria</taxon>
        <taxon>Pseudomonadati</taxon>
        <taxon>Myxococcota</taxon>
        <taxon>Polyangia</taxon>
        <taxon>Polyangiales</taxon>
        <taxon>Polyangiaceae</taxon>
        <taxon>Chondromyces</taxon>
    </lineage>
</organism>